<gene>
    <name evidence="1" type="ORF">IQ63_32925</name>
</gene>
<dbReference type="EMBL" id="JPPY01000186">
    <property type="protein sequence ID" value="KND28715.1"/>
    <property type="molecule type" value="Genomic_DNA"/>
</dbReference>
<reference evidence="2" key="1">
    <citation type="submission" date="2014-07" db="EMBL/GenBank/DDBJ databases">
        <title>Genome sequencing of plant-pathogenic Streptomyces species.</title>
        <authorList>
            <person name="Harrison J."/>
            <person name="Sapp M."/>
            <person name="Thwaites R."/>
            <person name="Studholme D.J."/>
        </authorList>
    </citation>
    <scope>NUCLEOTIDE SEQUENCE [LARGE SCALE GENOMIC DNA]</scope>
    <source>
        <strain evidence="2">NCPPB 4445</strain>
    </source>
</reference>
<protein>
    <submittedName>
        <fullName evidence="1">Uncharacterized protein</fullName>
    </submittedName>
</protein>
<dbReference type="Proteomes" id="UP000037151">
    <property type="component" value="Unassembled WGS sequence"/>
</dbReference>
<accession>A0A0L0JTE7</accession>
<name>A0A0L0JTE7_9ACTN</name>
<dbReference type="RefSeq" id="WP_050373873.1">
    <property type="nucleotide sequence ID" value="NZ_KQ257831.1"/>
</dbReference>
<sequence length="725" mass="81301">MLQFLGALDLPEALVYLDDIDDRLGYVLPKNVILRRDPGGRAVFKFIKYRTARPLPGGGVGAGLVFMDVELALTPEQDQSVRTRFAQHVTARRGPGAPPVEPDQVTLSKPAVTKAEVAVSVLSDSGALVQKVRHAGVPSMYGNNVVAISAELSQFGVPVFEAAMSGQGAGGVWVQYHLHFAGRVPPVTVTGTWTAQKFYSFMQDLNVDDSFCGDDEVTEKIEELFVNSESRRVFSDPGTLETSDPEVAKMLSTLEASVTQQLDDMIQRNILEAIPPESRDISKWRDEDYEKIHREVTTNKIADVRIEVTRNQVFGIDVNPQNNIQSLPSQGYNWPDYMQMVDTDDPFFRQLNLNILVNADFAQLPIFSVEVKIDYPPHTSQHGIQTFTFRRPEDLGKFTAFMDGATGEFRYQYVVNYVGESRTFTSPWVTDTTTDLVINIDELGLWLVDIELGDMNFEQVKRAVLTLEHPAVNGGAPLVQRFQIDERTTRLSVKEVLLQPVQPYGGSVKYFMQDGREFVRNLSGLTGQRFYVDDPFSANRTVQVRTRGDFERSVDTIFLDLSYEDEVNGYRQTDSVALSKDKRFLDWRFPVIDERAGKVTWRTVTTFRDGSDKDSGEQTLTGSLLLVGPASDTLTVTVVPDLVDWSVIKLAKVTLHYTDPANQIEDTETLVFRKGDSEKTYERVVLDRTMKRYEWQVDLFPVDGGAAVHARGAGTDEVLIIEIPT</sequence>
<organism evidence="1 2">
    <name type="scientific">Streptomyces acidiscabies</name>
    <dbReference type="NCBI Taxonomy" id="42234"/>
    <lineage>
        <taxon>Bacteria</taxon>
        <taxon>Bacillati</taxon>
        <taxon>Actinomycetota</taxon>
        <taxon>Actinomycetes</taxon>
        <taxon>Kitasatosporales</taxon>
        <taxon>Streptomycetaceae</taxon>
        <taxon>Streptomyces</taxon>
    </lineage>
</organism>
<proteinExistence type="predicted"/>
<dbReference type="OrthoDB" id="1488684at2"/>
<comment type="caution">
    <text evidence="1">The sequence shown here is derived from an EMBL/GenBank/DDBJ whole genome shotgun (WGS) entry which is preliminary data.</text>
</comment>
<evidence type="ECO:0000313" key="1">
    <source>
        <dbReference type="EMBL" id="KND28715.1"/>
    </source>
</evidence>
<dbReference type="AlphaFoldDB" id="A0A0L0JTE7"/>
<dbReference type="PATRIC" id="fig|42234.21.peg.6777"/>
<evidence type="ECO:0000313" key="2">
    <source>
        <dbReference type="Proteomes" id="UP000037151"/>
    </source>
</evidence>